<keyword evidence="4 6" id="KW-1133">Transmembrane helix</keyword>
<evidence type="ECO:0000313" key="8">
    <source>
        <dbReference type="EMBL" id="PAL23986.1"/>
    </source>
</evidence>
<evidence type="ECO:0000256" key="2">
    <source>
        <dbReference type="ARBA" id="ARBA00022448"/>
    </source>
</evidence>
<keyword evidence="5 6" id="KW-0472">Membrane</keyword>
<feature type="transmembrane region" description="Helical" evidence="6">
    <location>
        <begin position="71"/>
        <end position="92"/>
    </location>
</feature>
<organism evidence="8 9">
    <name type="scientific">Acetobacter syzygii</name>
    <dbReference type="NCBI Taxonomy" id="146476"/>
    <lineage>
        <taxon>Bacteria</taxon>
        <taxon>Pseudomonadati</taxon>
        <taxon>Pseudomonadota</taxon>
        <taxon>Alphaproteobacteria</taxon>
        <taxon>Acetobacterales</taxon>
        <taxon>Acetobacteraceae</taxon>
        <taxon>Acetobacter</taxon>
    </lineage>
</organism>
<dbReference type="PANTHER" id="PTHR23505:SF79">
    <property type="entry name" value="PROTEIN SPINSTER"/>
    <property type="match status" value="1"/>
</dbReference>
<comment type="caution">
    <text evidence="8">The sequence shown here is derived from an EMBL/GenBank/DDBJ whole genome shotgun (WGS) entry which is preliminary data.</text>
</comment>
<feature type="transmembrane region" description="Helical" evidence="6">
    <location>
        <begin position="420"/>
        <end position="440"/>
    </location>
</feature>
<dbReference type="InterPro" id="IPR020846">
    <property type="entry name" value="MFS_dom"/>
</dbReference>
<feature type="transmembrane region" description="Helical" evidence="6">
    <location>
        <begin position="99"/>
        <end position="119"/>
    </location>
</feature>
<dbReference type="PROSITE" id="PS50850">
    <property type="entry name" value="MFS"/>
    <property type="match status" value="1"/>
</dbReference>
<gene>
    <name evidence="8" type="ORF">B9K05_09405</name>
</gene>
<feature type="transmembrane region" description="Helical" evidence="6">
    <location>
        <begin position="384"/>
        <end position="408"/>
    </location>
</feature>
<dbReference type="Pfam" id="PF07690">
    <property type="entry name" value="MFS_1"/>
    <property type="match status" value="1"/>
</dbReference>
<sequence length="461" mass="48639">MTSEHAPWGSRQQEAHRVATVPAYPSAVTGWWVCLVLSCAYALSFLDRGILSVLAAPVEADLMIGDVKFSLLQGFSFAVFYAVFGLPVAYLVDTRHRGLVMASGIFVWSIATILCGLSHSFVQLFLCRIAVGVGEATLLPGAISVLRDCFSPQKRGLPLAVFATGLFVGSAASGFLVSIVTRYAQDLFAWIPVVGAWHPWRLTLILAGAAGLPTAVVVAFIRVRRGSAVARNTHLLDLAPLIALYREKTALLSLHHVGFTALCFASYALSAWLPLIFVRQYGWSLVHVGQTMGLLTLVVGPGGSLTGGFLADFYARRGIAGGKMRVGLIAALGMGVSGIALSVVSDSVSSIVVCTVFFFFSCFVWGVAPGFLQEIVPPAILGRVTALYTAIVNLVAMSLGPLSSAVLAQHFSGSNALSCGSAIVAAVGSALAALLFWYAVHTLVQSQQQGTSEPLGMASDR</sequence>
<name>A0A270BIL4_9PROT</name>
<dbReference type="GO" id="GO:0022857">
    <property type="term" value="F:transmembrane transporter activity"/>
    <property type="evidence" value="ECO:0007669"/>
    <property type="project" value="InterPro"/>
</dbReference>
<protein>
    <recommendedName>
        <fullName evidence="7">Major facilitator superfamily (MFS) profile domain-containing protein</fullName>
    </recommendedName>
</protein>
<keyword evidence="3 6" id="KW-0812">Transmembrane</keyword>
<dbReference type="RefSeq" id="WP_095351557.1">
    <property type="nucleotide sequence ID" value="NZ_NDFO01000009.1"/>
</dbReference>
<dbReference type="SUPFAM" id="SSF103473">
    <property type="entry name" value="MFS general substrate transporter"/>
    <property type="match status" value="1"/>
</dbReference>
<feature type="transmembrane region" description="Helical" evidence="6">
    <location>
        <begin position="21"/>
        <end position="43"/>
    </location>
</feature>
<feature type="transmembrane region" description="Helical" evidence="6">
    <location>
        <begin position="125"/>
        <end position="146"/>
    </location>
</feature>
<feature type="transmembrane region" description="Helical" evidence="6">
    <location>
        <begin position="200"/>
        <end position="221"/>
    </location>
</feature>
<accession>A0A270BIL4</accession>
<keyword evidence="2" id="KW-0813">Transport</keyword>
<proteinExistence type="predicted"/>
<dbReference type="InterPro" id="IPR044770">
    <property type="entry name" value="MFS_spinster-like"/>
</dbReference>
<feature type="transmembrane region" description="Helical" evidence="6">
    <location>
        <begin position="158"/>
        <end position="180"/>
    </location>
</feature>
<reference evidence="8 9" key="1">
    <citation type="submission" date="2017-04" db="EMBL/GenBank/DDBJ databases">
        <title>Kefir bacterial isolates.</title>
        <authorList>
            <person name="Kim Y."/>
            <person name="Blasche S."/>
            <person name="Patil K.R."/>
        </authorList>
    </citation>
    <scope>NUCLEOTIDE SEQUENCE [LARGE SCALE GENOMIC DNA]</scope>
    <source>
        <strain evidence="8 9">KR-2</strain>
    </source>
</reference>
<evidence type="ECO:0000313" key="9">
    <source>
        <dbReference type="Proteomes" id="UP000216033"/>
    </source>
</evidence>
<dbReference type="AlphaFoldDB" id="A0A270BIL4"/>
<evidence type="ECO:0000256" key="4">
    <source>
        <dbReference type="ARBA" id="ARBA00022989"/>
    </source>
</evidence>
<evidence type="ECO:0000259" key="7">
    <source>
        <dbReference type="PROSITE" id="PS50850"/>
    </source>
</evidence>
<feature type="transmembrane region" description="Helical" evidence="6">
    <location>
        <begin position="326"/>
        <end position="344"/>
    </location>
</feature>
<dbReference type="Gene3D" id="1.20.1250.20">
    <property type="entry name" value="MFS general substrate transporter like domains"/>
    <property type="match status" value="2"/>
</dbReference>
<dbReference type="InterPro" id="IPR011701">
    <property type="entry name" value="MFS"/>
</dbReference>
<feature type="transmembrane region" description="Helical" evidence="6">
    <location>
        <begin position="250"/>
        <end position="273"/>
    </location>
</feature>
<evidence type="ECO:0000256" key="3">
    <source>
        <dbReference type="ARBA" id="ARBA00022692"/>
    </source>
</evidence>
<dbReference type="PANTHER" id="PTHR23505">
    <property type="entry name" value="SPINSTER"/>
    <property type="match status" value="1"/>
</dbReference>
<evidence type="ECO:0000256" key="5">
    <source>
        <dbReference type="ARBA" id="ARBA00023136"/>
    </source>
</evidence>
<dbReference type="Proteomes" id="UP000216033">
    <property type="component" value="Unassembled WGS sequence"/>
</dbReference>
<feature type="transmembrane region" description="Helical" evidence="6">
    <location>
        <begin position="293"/>
        <end position="314"/>
    </location>
</feature>
<feature type="domain" description="Major facilitator superfamily (MFS) profile" evidence="7">
    <location>
        <begin position="33"/>
        <end position="444"/>
    </location>
</feature>
<comment type="subcellular location">
    <subcellularLocation>
        <location evidence="1">Membrane</location>
        <topology evidence="1">Multi-pass membrane protein</topology>
    </subcellularLocation>
</comment>
<feature type="transmembrane region" description="Helical" evidence="6">
    <location>
        <begin position="350"/>
        <end position="372"/>
    </location>
</feature>
<evidence type="ECO:0000256" key="1">
    <source>
        <dbReference type="ARBA" id="ARBA00004141"/>
    </source>
</evidence>
<dbReference type="InterPro" id="IPR036259">
    <property type="entry name" value="MFS_trans_sf"/>
</dbReference>
<evidence type="ECO:0000256" key="6">
    <source>
        <dbReference type="SAM" id="Phobius"/>
    </source>
</evidence>
<dbReference type="EMBL" id="NDFP01000009">
    <property type="protein sequence ID" value="PAL23986.1"/>
    <property type="molecule type" value="Genomic_DNA"/>
</dbReference>
<dbReference type="OrthoDB" id="6057322at2"/>
<keyword evidence="9" id="KW-1185">Reference proteome</keyword>
<dbReference type="GO" id="GO:0016020">
    <property type="term" value="C:membrane"/>
    <property type="evidence" value="ECO:0007669"/>
    <property type="project" value="UniProtKB-SubCell"/>
</dbReference>